<sequence length="379" mass="40519">MIKLSKALKLGRMGIVACALAASGVAYAADVTIGALFPMSGPNASYGDIFGSGANLAAEHINADNLLGGKLSIQYEDSQALPQAGVIGMNKLVNVQKVPYVLSAFTGVSKAISTIATRTKTVAVNGGGVGPDLAELGQYFWNIIPLANYEVRAIIPYLVNERKMKNFVLVYVDDPLGQAIKKELEGALPPAGGKLVEALSVPATAQQFGGIAARVRAANPDVIYVASYGSQQSQIVKQFRDNGIKQPFASYTAFSIPEINAQPEAAGSMYTSQNIDWNSQDAVTKRFVDDYKKKYNKMPTAYIANYYNAVRMFGLLAQQLIKKGQPVTGENLLKQRVETKTFDLVGGKVTFAENGTVTMPMQINEIDGKGGKVLSTSAK</sequence>
<reference evidence="5 6" key="1">
    <citation type="submission" date="2017-06" db="EMBL/GenBank/DDBJ databases">
        <title>Herbaspirillum phytohormonus sp. nov., isolated from the root nodule of Robinia pseudoacacia in lead-zinc mine.</title>
        <authorList>
            <person name="Fan M."/>
            <person name="Lin Y."/>
        </authorList>
    </citation>
    <scope>NUCLEOTIDE SEQUENCE [LARGE SCALE GENOMIC DNA]</scope>
    <source>
        <strain evidence="5 6">HZ10</strain>
    </source>
</reference>
<feature type="signal peptide" evidence="3">
    <location>
        <begin position="1"/>
        <end position="28"/>
    </location>
</feature>
<dbReference type="SUPFAM" id="SSF53822">
    <property type="entry name" value="Periplasmic binding protein-like I"/>
    <property type="match status" value="1"/>
</dbReference>
<evidence type="ECO:0000256" key="2">
    <source>
        <dbReference type="ARBA" id="ARBA00022729"/>
    </source>
</evidence>
<dbReference type="PANTHER" id="PTHR30483">
    <property type="entry name" value="LEUCINE-SPECIFIC-BINDING PROTEIN"/>
    <property type="match status" value="1"/>
</dbReference>
<keyword evidence="2 3" id="KW-0732">Signal</keyword>
<dbReference type="Gene3D" id="3.40.50.2300">
    <property type="match status" value="2"/>
</dbReference>
<dbReference type="Pfam" id="PF13458">
    <property type="entry name" value="Peripla_BP_6"/>
    <property type="match status" value="1"/>
</dbReference>
<dbReference type="InterPro" id="IPR028082">
    <property type="entry name" value="Peripla_BP_I"/>
</dbReference>
<evidence type="ECO:0000259" key="4">
    <source>
        <dbReference type="Pfam" id="PF13458"/>
    </source>
</evidence>
<evidence type="ECO:0000313" key="6">
    <source>
        <dbReference type="Proteomes" id="UP000197596"/>
    </source>
</evidence>
<evidence type="ECO:0000256" key="1">
    <source>
        <dbReference type="ARBA" id="ARBA00010062"/>
    </source>
</evidence>
<accession>A0A246WNN5</accession>
<organism evidence="5 6">
    <name type="scientific">Herbaspirillum robiniae</name>
    <dbReference type="NCBI Taxonomy" id="2014887"/>
    <lineage>
        <taxon>Bacteria</taxon>
        <taxon>Pseudomonadati</taxon>
        <taxon>Pseudomonadota</taxon>
        <taxon>Betaproteobacteria</taxon>
        <taxon>Burkholderiales</taxon>
        <taxon>Oxalobacteraceae</taxon>
        <taxon>Herbaspirillum</taxon>
    </lineage>
</organism>
<dbReference type="AlphaFoldDB" id="A0A246WNN5"/>
<proteinExistence type="inferred from homology"/>
<name>A0A246WNN5_9BURK</name>
<dbReference type="InterPro" id="IPR028081">
    <property type="entry name" value="Leu-bd"/>
</dbReference>
<protein>
    <submittedName>
        <fullName evidence="5">Branched-chain amino acid ABC transporter substrate-binding protein</fullName>
    </submittedName>
</protein>
<dbReference type="Proteomes" id="UP000197596">
    <property type="component" value="Unassembled WGS sequence"/>
</dbReference>
<comment type="caution">
    <text evidence="5">The sequence shown here is derived from an EMBL/GenBank/DDBJ whole genome shotgun (WGS) entry which is preliminary data.</text>
</comment>
<comment type="similarity">
    <text evidence="1">Belongs to the leucine-binding protein family.</text>
</comment>
<dbReference type="RefSeq" id="WP_088752029.1">
    <property type="nucleotide sequence ID" value="NZ_NJGU01000009.1"/>
</dbReference>
<dbReference type="PANTHER" id="PTHR30483:SF6">
    <property type="entry name" value="PERIPLASMIC BINDING PROTEIN OF ABC TRANSPORTER FOR NATURAL AMINO ACIDS"/>
    <property type="match status" value="1"/>
</dbReference>
<gene>
    <name evidence="5" type="ORF">CEJ42_17745</name>
</gene>
<feature type="chain" id="PRO_5012196695" evidence="3">
    <location>
        <begin position="29"/>
        <end position="379"/>
    </location>
</feature>
<feature type="domain" description="Leucine-binding protein" evidence="4">
    <location>
        <begin position="31"/>
        <end position="370"/>
    </location>
</feature>
<evidence type="ECO:0000313" key="5">
    <source>
        <dbReference type="EMBL" id="OWY27979.1"/>
    </source>
</evidence>
<dbReference type="EMBL" id="NJGU01000009">
    <property type="protein sequence ID" value="OWY27979.1"/>
    <property type="molecule type" value="Genomic_DNA"/>
</dbReference>
<dbReference type="InterPro" id="IPR051010">
    <property type="entry name" value="BCAA_transport"/>
</dbReference>
<evidence type="ECO:0000256" key="3">
    <source>
        <dbReference type="SAM" id="SignalP"/>
    </source>
</evidence>